<dbReference type="PhylomeDB" id="B4IR96"/>
<dbReference type="OrthoDB" id="6350415at2759"/>
<feature type="compositionally biased region" description="Low complexity" evidence="1">
    <location>
        <begin position="23"/>
        <end position="37"/>
    </location>
</feature>
<proteinExistence type="predicted"/>
<evidence type="ECO:0000313" key="3">
    <source>
        <dbReference type="Proteomes" id="UP000008744"/>
    </source>
</evidence>
<feature type="region of interest" description="Disordered" evidence="1">
    <location>
        <begin position="1"/>
        <end position="38"/>
    </location>
</feature>
<keyword evidence="3" id="KW-1185">Reference proteome</keyword>
<sequence length="253" mass="28481">MSDRRGLILDPNSMGLSNPDTPTSSGQQTSQQSVQVQLALKDQQSQKALQQDTGNVENQSGVFTDYSNQDHSRCNARTEPIATEYFHRLVDQLPEAHDMSAQMNLQLNKTFLKRLDEIDGLNFPSGRFKEWVDVLLNVNNVIFSNWSAIKGEAYGKIIVRVQSVSGVATADAWTKNRKLRKDLCAIIKLLQNAYHRNIWDTDSLSLETLTVNQILGITHMQRNPESVSEIVRYTAFKKSGCFSQSLSTSSIER</sequence>
<dbReference type="Proteomes" id="UP000008744">
    <property type="component" value="Unassembled WGS sequence"/>
</dbReference>
<name>B4IR96_DROPE</name>
<dbReference type="HOGENOM" id="CLU_1099487_0_0_1"/>
<organism evidence="3">
    <name type="scientific">Drosophila persimilis</name>
    <name type="common">Fruit fly</name>
    <dbReference type="NCBI Taxonomy" id="7234"/>
    <lineage>
        <taxon>Eukaryota</taxon>
        <taxon>Metazoa</taxon>
        <taxon>Ecdysozoa</taxon>
        <taxon>Arthropoda</taxon>
        <taxon>Hexapoda</taxon>
        <taxon>Insecta</taxon>
        <taxon>Pterygota</taxon>
        <taxon>Neoptera</taxon>
        <taxon>Endopterygota</taxon>
        <taxon>Diptera</taxon>
        <taxon>Brachycera</taxon>
        <taxon>Muscomorpha</taxon>
        <taxon>Ephydroidea</taxon>
        <taxon>Drosophilidae</taxon>
        <taxon>Drosophila</taxon>
        <taxon>Sophophora</taxon>
    </lineage>
</organism>
<reference evidence="2 3" key="1">
    <citation type="journal article" date="2007" name="Nature">
        <title>Evolution of genes and genomes on the Drosophila phylogeny.</title>
        <authorList>
            <consortium name="Drosophila 12 Genomes Consortium"/>
            <person name="Clark A.G."/>
            <person name="Eisen M.B."/>
            <person name="Smith D.R."/>
            <person name="Bergman C.M."/>
            <person name="Oliver B."/>
            <person name="Markow T.A."/>
            <person name="Kaufman T.C."/>
            <person name="Kellis M."/>
            <person name="Gelbart W."/>
            <person name="Iyer V.N."/>
            <person name="Pollard D.A."/>
            <person name="Sackton T.B."/>
            <person name="Larracuente A.M."/>
            <person name="Singh N.D."/>
            <person name="Abad J.P."/>
            <person name="Abt D.N."/>
            <person name="Adryan B."/>
            <person name="Aguade M."/>
            <person name="Akashi H."/>
            <person name="Anderson W.W."/>
            <person name="Aquadro C.F."/>
            <person name="Ardell D.H."/>
            <person name="Arguello R."/>
            <person name="Artieri C.G."/>
            <person name="Barbash D.A."/>
            <person name="Barker D."/>
            <person name="Barsanti P."/>
            <person name="Batterham P."/>
            <person name="Batzoglou S."/>
            <person name="Begun D."/>
            <person name="Bhutkar A."/>
            <person name="Blanco E."/>
            <person name="Bosak S.A."/>
            <person name="Bradley R.K."/>
            <person name="Brand A.D."/>
            <person name="Brent M.R."/>
            <person name="Brooks A.N."/>
            <person name="Brown R.H."/>
            <person name="Butlin R.K."/>
            <person name="Caggese C."/>
            <person name="Calvi B.R."/>
            <person name="Bernardo de Carvalho A."/>
            <person name="Caspi A."/>
            <person name="Castrezana S."/>
            <person name="Celniker S.E."/>
            <person name="Chang J.L."/>
            <person name="Chapple C."/>
            <person name="Chatterji S."/>
            <person name="Chinwalla A."/>
            <person name="Civetta A."/>
            <person name="Clifton S.W."/>
            <person name="Comeron J.M."/>
            <person name="Costello J.C."/>
            <person name="Coyne J.A."/>
            <person name="Daub J."/>
            <person name="David R.G."/>
            <person name="Delcher A.L."/>
            <person name="Delehaunty K."/>
            <person name="Do C.B."/>
            <person name="Ebling H."/>
            <person name="Edwards K."/>
            <person name="Eickbush T."/>
            <person name="Evans J.D."/>
            <person name="Filipski A."/>
            <person name="Findeiss S."/>
            <person name="Freyhult E."/>
            <person name="Fulton L."/>
            <person name="Fulton R."/>
            <person name="Garcia A.C."/>
            <person name="Gardiner A."/>
            <person name="Garfield D.A."/>
            <person name="Garvin B.E."/>
            <person name="Gibson G."/>
            <person name="Gilbert D."/>
            <person name="Gnerre S."/>
            <person name="Godfrey J."/>
            <person name="Good R."/>
            <person name="Gotea V."/>
            <person name="Gravely B."/>
            <person name="Greenberg A.J."/>
            <person name="Griffiths-Jones S."/>
            <person name="Gross S."/>
            <person name="Guigo R."/>
            <person name="Gustafson E.A."/>
            <person name="Haerty W."/>
            <person name="Hahn M.W."/>
            <person name="Halligan D.L."/>
            <person name="Halpern A.L."/>
            <person name="Halter G.M."/>
            <person name="Han M.V."/>
            <person name="Heger A."/>
            <person name="Hillier L."/>
            <person name="Hinrichs A.S."/>
            <person name="Holmes I."/>
            <person name="Hoskins R.A."/>
            <person name="Hubisz M.J."/>
            <person name="Hultmark D."/>
            <person name="Huntley M.A."/>
            <person name="Jaffe D.B."/>
            <person name="Jagadeeshan S."/>
            <person name="Jeck W.R."/>
            <person name="Johnson J."/>
            <person name="Jones C.D."/>
            <person name="Jordan W.C."/>
            <person name="Karpen G.H."/>
            <person name="Kataoka E."/>
            <person name="Keightley P.D."/>
            <person name="Kheradpour P."/>
            <person name="Kirkness E.F."/>
            <person name="Koerich L.B."/>
            <person name="Kristiansen K."/>
            <person name="Kudrna D."/>
            <person name="Kulathinal R.J."/>
            <person name="Kumar S."/>
            <person name="Kwok R."/>
            <person name="Lander E."/>
            <person name="Langley C.H."/>
            <person name="Lapoint R."/>
            <person name="Lazzaro B.P."/>
            <person name="Lee S.J."/>
            <person name="Levesque L."/>
            <person name="Li R."/>
            <person name="Lin C.F."/>
            <person name="Lin M.F."/>
            <person name="Lindblad-Toh K."/>
            <person name="Llopart A."/>
            <person name="Long M."/>
            <person name="Low L."/>
            <person name="Lozovsky E."/>
            <person name="Lu J."/>
            <person name="Luo M."/>
            <person name="Machado C.A."/>
            <person name="Makalowski W."/>
            <person name="Marzo M."/>
            <person name="Matsuda M."/>
            <person name="Matzkin L."/>
            <person name="McAllister B."/>
            <person name="McBride C.S."/>
            <person name="McKernan B."/>
            <person name="McKernan K."/>
            <person name="Mendez-Lago M."/>
            <person name="Minx P."/>
            <person name="Mollenhauer M.U."/>
            <person name="Montooth K."/>
            <person name="Mount S.M."/>
            <person name="Mu X."/>
            <person name="Myers E."/>
            <person name="Negre B."/>
            <person name="Newfeld S."/>
            <person name="Nielsen R."/>
            <person name="Noor M.A."/>
            <person name="O'Grady P."/>
            <person name="Pachter L."/>
            <person name="Papaceit M."/>
            <person name="Parisi M.J."/>
            <person name="Parisi M."/>
            <person name="Parts L."/>
            <person name="Pedersen J.S."/>
            <person name="Pesole G."/>
            <person name="Phillippy A.M."/>
            <person name="Ponting C.P."/>
            <person name="Pop M."/>
            <person name="Porcelli D."/>
            <person name="Powell J.R."/>
            <person name="Prohaska S."/>
            <person name="Pruitt K."/>
            <person name="Puig M."/>
            <person name="Quesneville H."/>
            <person name="Ram K.R."/>
            <person name="Rand D."/>
            <person name="Rasmussen M.D."/>
            <person name="Reed L.K."/>
            <person name="Reenan R."/>
            <person name="Reily A."/>
            <person name="Remington K.A."/>
            <person name="Rieger T.T."/>
            <person name="Ritchie M.G."/>
            <person name="Robin C."/>
            <person name="Rogers Y.H."/>
            <person name="Rohde C."/>
            <person name="Rozas J."/>
            <person name="Rubenfield M.J."/>
            <person name="Ruiz A."/>
            <person name="Russo S."/>
            <person name="Salzberg S.L."/>
            <person name="Sanchez-Gracia A."/>
            <person name="Saranga D.J."/>
            <person name="Sato H."/>
            <person name="Schaeffer S.W."/>
            <person name="Schatz M.C."/>
            <person name="Schlenke T."/>
            <person name="Schwartz R."/>
            <person name="Segarra C."/>
            <person name="Singh R.S."/>
            <person name="Sirot L."/>
            <person name="Sirota M."/>
            <person name="Sisneros N.B."/>
            <person name="Smith C.D."/>
            <person name="Smith T.F."/>
            <person name="Spieth J."/>
            <person name="Stage D.E."/>
            <person name="Stark A."/>
            <person name="Stephan W."/>
            <person name="Strausberg R.L."/>
            <person name="Strempel S."/>
            <person name="Sturgill D."/>
            <person name="Sutton G."/>
            <person name="Sutton G.G."/>
            <person name="Tao W."/>
            <person name="Teichmann S."/>
            <person name="Tobari Y.N."/>
            <person name="Tomimura Y."/>
            <person name="Tsolas J.M."/>
            <person name="Valente V.L."/>
            <person name="Venter E."/>
            <person name="Venter J.C."/>
            <person name="Vicario S."/>
            <person name="Vieira F.G."/>
            <person name="Vilella A.J."/>
            <person name="Villasante A."/>
            <person name="Walenz B."/>
            <person name="Wang J."/>
            <person name="Wasserman M."/>
            <person name="Watts T."/>
            <person name="Wilson D."/>
            <person name="Wilson R.K."/>
            <person name="Wing R.A."/>
            <person name="Wolfner M.F."/>
            <person name="Wong A."/>
            <person name="Wong G.K."/>
            <person name="Wu C.I."/>
            <person name="Wu G."/>
            <person name="Yamamoto D."/>
            <person name="Yang H.P."/>
            <person name="Yang S.P."/>
            <person name="Yorke J.A."/>
            <person name="Yoshida K."/>
            <person name="Zdobnov E."/>
            <person name="Zhang P."/>
            <person name="Zhang Y."/>
            <person name="Zimin A.V."/>
            <person name="Baldwin J."/>
            <person name="Abdouelleil A."/>
            <person name="Abdulkadir J."/>
            <person name="Abebe A."/>
            <person name="Abera B."/>
            <person name="Abreu J."/>
            <person name="Acer S.C."/>
            <person name="Aftuck L."/>
            <person name="Alexander A."/>
            <person name="An P."/>
            <person name="Anderson E."/>
            <person name="Anderson S."/>
            <person name="Arachi H."/>
            <person name="Azer M."/>
            <person name="Bachantsang P."/>
            <person name="Barry A."/>
            <person name="Bayul T."/>
            <person name="Berlin A."/>
            <person name="Bessette D."/>
            <person name="Bloom T."/>
            <person name="Blye J."/>
            <person name="Boguslavskiy L."/>
            <person name="Bonnet C."/>
            <person name="Boukhgalter B."/>
            <person name="Bourzgui I."/>
            <person name="Brown A."/>
            <person name="Cahill P."/>
            <person name="Channer S."/>
            <person name="Cheshatsang Y."/>
            <person name="Chuda L."/>
            <person name="Citroen M."/>
            <person name="Collymore A."/>
            <person name="Cooke P."/>
            <person name="Costello M."/>
            <person name="D'Aco K."/>
            <person name="Daza R."/>
            <person name="De Haan G."/>
            <person name="DeGray S."/>
            <person name="DeMaso C."/>
            <person name="Dhargay N."/>
            <person name="Dooley K."/>
            <person name="Dooley E."/>
            <person name="Doricent M."/>
            <person name="Dorje P."/>
            <person name="Dorjee K."/>
            <person name="Dupes A."/>
            <person name="Elong R."/>
            <person name="Falk J."/>
            <person name="Farina A."/>
            <person name="Faro S."/>
            <person name="Ferguson D."/>
            <person name="Fisher S."/>
            <person name="Foley C.D."/>
            <person name="Franke A."/>
            <person name="Friedrich D."/>
            <person name="Gadbois L."/>
            <person name="Gearin G."/>
            <person name="Gearin C.R."/>
            <person name="Giannoukos G."/>
            <person name="Goode T."/>
            <person name="Graham J."/>
            <person name="Grandbois E."/>
            <person name="Grewal S."/>
            <person name="Gyaltsen K."/>
            <person name="Hafez N."/>
            <person name="Hagos B."/>
            <person name="Hall J."/>
            <person name="Henson C."/>
            <person name="Hollinger A."/>
            <person name="Honan T."/>
            <person name="Huard M.D."/>
            <person name="Hughes L."/>
            <person name="Hurhula B."/>
            <person name="Husby M.E."/>
            <person name="Kamat A."/>
            <person name="Kanga B."/>
            <person name="Kashin S."/>
            <person name="Khazanovich D."/>
            <person name="Kisner P."/>
            <person name="Lance K."/>
            <person name="Lara M."/>
            <person name="Lee W."/>
            <person name="Lennon N."/>
            <person name="Letendre F."/>
            <person name="LeVine R."/>
            <person name="Lipovsky A."/>
            <person name="Liu X."/>
            <person name="Liu J."/>
            <person name="Liu S."/>
            <person name="Lokyitsang T."/>
            <person name="Lokyitsang Y."/>
            <person name="Lubonja R."/>
            <person name="Lui A."/>
            <person name="MacDonald P."/>
            <person name="Magnisalis V."/>
            <person name="Maru K."/>
            <person name="Matthews C."/>
            <person name="McCusker W."/>
            <person name="McDonough S."/>
            <person name="Mehta T."/>
            <person name="Meldrim J."/>
            <person name="Meneus L."/>
            <person name="Mihai O."/>
            <person name="Mihalev A."/>
            <person name="Mihova T."/>
            <person name="Mittelman R."/>
            <person name="Mlenga V."/>
            <person name="Montmayeur A."/>
            <person name="Mulrain L."/>
            <person name="Navidi A."/>
            <person name="Naylor J."/>
            <person name="Negash T."/>
            <person name="Nguyen T."/>
            <person name="Nguyen N."/>
            <person name="Nicol R."/>
            <person name="Norbu C."/>
            <person name="Norbu N."/>
            <person name="Novod N."/>
            <person name="O'Neill B."/>
            <person name="Osman S."/>
            <person name="Markiewicz E."/>
            <person name="Oyono O.L."/>
            <person name="Patti C."/>
            <person name="Phunkhang P."/>
            <person name="Pierre F."/>
            <person name="Priest M."/>
            <person name="Raghuraman S."/>
            <person name="Rege F."/>
            <person name="Reyes R."/>
            <person name="Rise C."/>
            <person name="Rogov P."/>
            <person name="Ross K."/>
            <person name="Ryan E."/>
            <person name="Settipalli S."/>
            <person name="Shea T."/>
            <person name="Sherpa N."/>
            <person name="Shi L."/>
            <person name="Shih D."/>
            <person name="Sparrow T."/>
            <person name="Spaulding J."/>
            <person name="Stalker J."/>
            <person name="Stange-Thomann N."/>
            <person name="Stavropoulos S."/>
            <person name="Stone C."/>
            <person name="Strader C."/>
            <person name="Tesfaye S."/>
            <person name="Thomson T."/>
            <person name="Thoulutsang Y."/>
            <person name="Thoulutsang D."/>
            <person name="Topham K."/>
            <person name="Topping I."/>
            <person name="Tsamla T."/>
            <person name="Vassiliev H."/>
            <person name="Vo A."/>
            <person name="Wangchuk T."/>
            <person name="Wangdi T."/>
            <person name="Weiand M."/>
            <person name="Wilkinson J."/>
            <person name="Wilson A."/>
            <person name="Yadav S."/>
            <person name="Young G."/>
            <person name="Yu Q."/>
            <person name="Zembek L."/>
            <person name="Zhong D."/>
            <person name="Zimmer A."/>
            <person name="Zwirko Z."/>
            <person name="Jaffe D.B."/>
            <person name="Alvarez P."/>
            <person name="Brockman W."/>
            <person name="Butler J."/>
            <person name="Chin C."/>
            <person name="Gnerre S."/>
            <person name="Grabherr M."/>
            <person name="Kleber M."/>
            <person name="Mauceli E."/>
            <person name="MacCallum I."/>
        </authorList>
    </citation>
    <scope>NUCLEOTIDE SEQUENCE [LARGE SCALE GENOMIC DNA]</scope>
    <source>
        <strain evidence="3">MSH-3 / Tucson 14011-0111.49</strain>
    </source>
</reference>
<dbReference type="AlphaFoldDB" id="B4IR96"/>
<protein>
    <submittedName>
        <fullName evidence="2">GL25376</fullName>
    </submittedName>
</protein>
<evidence type="ECO:0000313" key="2">
    <source>
        <dbReference type="EMBL" id="EDW33559.1"/>
    </source>
</evidence>
<evidence type="ECO:0000256" key="1">
    <source>
        <dbReference type="SAM" id="MobiDB-lite"/>
    </source>
</evidence>
<dbReference type="eggNOG" id="ENOG502T91D">
    <property type="taxonomic scope" value="Eukaryota"/>
</dbReference>
<dbReference type="OMA" id="SGCFSQS"/>
<accession>B4IR96</accession>
<dbReference type="EMBL" id="CH691792">
    <property type="protein sequence ID" value="EDW33559.1"/>
    <property type="molecule type" value="Genomic_DNA"/>
</dbReference>
<gene>
    <name evidence="2" type="primary">Dper\GL25376</name>
    <name evidence="2" type="ORF">Dper_GL25376</name>
</gene>